<keyword evidence="1" id="KW-0472">Membrane</keyword>
<proteinExistence type="predicted"/>
<reference evidence="3" key="1">
    <citation type="submission" date="2016-11" db="UniProtKB">
        <authorList>
            <consortium name="WormBaseParasite"/>
        </authorList>
    </citation>
    <scope>IDENTIFICATION</scope>
</reference>
<dbReference type="WBParaSite" id="Hba_16329">
    <property type="protein sequence ID" value="Hba_16329"/>
    <property type="gene ID" value="Hba_16329"/>
</dbReference>
<protein>
    <submittedName>
        <fullName evidence="3">G_PROTEIN_RECEP_F1_2 domain-containing protein</fullName>
    </submittedName>
</protein>
<keyword evidence="1" id="KW-0812">Transmembrane</keyword>
<accession>A0A1I7XFS2</accession>
<keyword evidence="1" id="KW-1133">Transmembrane helix</keyword>
<evidence type="ECO:0000313" key="3">
    <source>
        <dbReference type="WBParaSite" id="Hba_16329"/>
    </source>
</evidence>
<keyword evidence="2" id="KW-1185">Reference proteome</keyword>
<feature type="transmembrane region" description="Helical" evidence="1">
    <location>
        <begin position="156"/>
        <end position="175"/>
    </location>
</feature>
<sequence length="255" mass="27921">MPHFIRISASDENNNDQCIQQVTDGHYSYTSSLGASTGVSVALSCWNVKQTSGNVGDTGLDDVLRHLDSPCCSSSILCTVDSEASMPQVLRIPTMLIVHSTQFTKLSFFTTIQLARSSTTLLCTIFFLVTQEIHNSLSGAPDDICNPFHRGITSKLFLVIGFSMVYISAICVFLLDRYVDRYIRSCHPRQRDHSYVKTLQLSRIFGIVGTLNICVIVGPFGILVISLLLNINLGTYSIPIPLGSAYAPEGSGEFP</sequence>
<name>A0A1I7XFS2_HETBA</name>
<evidence type="ECO:0000313" key="2">
    <source>
        <dbReference type="Proteomes" id="UP000095283"/>
    </source>
</evidence>
<organism evidence="2 3">
    <name type="scientific">Heterorhabditis bacteriophora</name>
    <name type="common">Entomopathogenic nematode worm</name>
    <dbReference type="NCBI Taxonomy" id="37862"/>
    <lineage>
        <taxon>Eukaryota</taxon>
        <taxon>Metazoa</taxon>
        <taxon>Ecdysozoa</taxon>
        <taxon>Nematoda</taxon>
        <taxon>Chromadorea</taxon>
        <taxon>Rhabditida</taxon>
        <taxon>Rhabditina</taxon>
        <taxon>Rhabditomorpha</taxon>
        <taxon>Strongyloidea</taxon>
        <taxon>Heterorhabditidae</taxon>
        <taxon>Heterorhabditis</taxon>
    </lineage>
</organism>
<evidence type="ECO:0000256" key="1">
    <source>
        <dbReference type="SAM" id="Phobius"/>
    </source>
</evidence>
<dbReference type="Proteomes" id="UP000095283">
    <property type="component" value="Unplaced"/>
</dbReference>
<dbReference type="AlphaFoldDB" id="A0A1I7XFS2"/>
<feature type="transmembrane region" description="Helical" evidence="1">
    <location>
        <begin position="204"/>
        <end position="229"/>
    </location>
</feature>